<organism evidence="3 4">
    <name type="scientific">Labeo rohita</name>
    <name type="common">Indian major carp</name>
    <name type="synonym">Cyprinus rohita</name>
    <dbReference type="NCBI Taxonomy" id="84645"/>
    <lineage>
        <taxon>Eukaryota</taxon>
        <taxon>Metazoa</taxon>
        <taxon>Chordata</taxon>
        <taxon>Craniata</taxon>
        <taxon>Vertebrata</taxon>
        <taxon>Euteleostomi</taxon>
        <taxon>Actinopterygii</taxon>
        <taxon>Neopterygii</taxon>
        <taxon>Teleostei</taxon>
        <taxon>Ostariophysi</taxon>
        <taxon>Cypriniformes</taxon>
        <taxon>Cyprinidae</taxon>
        <taxon>Labeoninae</taxon>
        <taxon>Labeonini</taxon>
        <taxon>Labeo</taxon>
    </lineage>
</organism>
<feature type="chain" id="PRO_5045673013" evidence="2">
    <location>
        <begin position="20"/>
        <end position="318"/>
    </location>
</feature>
<evidence type="ECO:0000256" key="1">
    <source>
        <dbReference type="SAM" id="MobiDB-lite"/>
    </source>
</evidence>
<dbReference type="PANTHER" id="PTHR11027">
    <property type="entry name" value="APOLIPOPROTEIN A-II"/>
    <property type="match status" value="1"/>
</dbReference>
<dbReference type="EMBL" id="JACTAM010000016">
    <property type="protein sequence ID" value="KAI2654929.1"/>
    <property type="molecule type" value="Genomic_DNA"/>
</dbReference>
<dbReference type="PANTHER" id="PTHR11027:SF0">
    <property type="entry name" value="APOLIPOPROTEIN A-II"/>
    <property type="match status" value="1"/>
</dbReference>
<comment type="caution">
    <text evidence="3">The sequence shown here is derived from an EMBL/GenBank/DDBJ whole genome shotgun (WGS) entry which is preliminary data.</text>
</comment>
<feature type="region of interest" description="Disordered" evidence="1">
    <location>
        <begin position="160"/>
        <end position="180"/>
    </location>
</feature>
<dbReference type="Pfam" id="PF04711">
    <property type="entry name" value="ApoA-II"/>
    <property type="match status" value="2"/>
</dbReference>
<feature type="signal peptide" evidence="2">
    <location>
        <begin position="1"/>
        <end position="19"/>
    </location>
</feature>
<protein>
    <submittedName>
        <fullName evidence="3">Type-4 ice-structuring protein LS-12</fullName>
    </submittedName>
</protein>
<sequence>MKFSLIAVLVVALAIGSESASLVKRDTSAELEKIAKYFQDLVDNLKNVEGPELANKANTYFEQSKAQFQPMVEKLQEQLKPLSSNIEDHIKPLAESVQAQVAPLAGLVQTHVEDVLKFMADQTKAILPPHLKVLRLWMISSAQGSPFERVQSHCSRTIKPQGFLENSPSQHPSGLRSSGHKVNLAQPATMKFSLIAVLAVALAIGSESASLVKRDASAELEKIAKYFQDLVDNLKNVEGPELANKANAYLEKSRAQFQPMVEKLQEQLKPLSNIEDHIKPLAASVQAQVAPLAGMVQTHVEDVLKFVADKSKAILPPQ</sequence>
<accession>A0ABQ8LWZ4</accession>
<keyword evidence="2" id="KW-0732">Signal</keyword>
<dbReference type="Gene3D" id="6.10.250.100">
    <property type="match status" value="2"/>
</dbReference>
<evidence type="ECO:0000313" key="3">
    <source>
        <dbReference type="EMBL" id="KAI2654929.1"/>
    </source>
</evidence>
<feature type="compositionally biased region" description="Polar residues" evidence="1">
    <location>
        <begin position="164"/>
        <end position="176"/>
    </location>
</feature>
<proteinExistence type="predicted"/>
<dbReference type="Proteomes" id="UP000830375">
    <property type="component" value="Unassembled WGS sequence"/>
</dbReference>
<evidence type="ECO:0000313" key="4">
    <source>
        <dbReference type="Proteomes" id="UP000830375"/>
    </source>
</evidence>
<gene>
    <name evidence="3" type="ORF">H4Q32_017224</name>
</gene>
<keyword evidence="4" id="KW-1185">Reference proteome</keyword>
<dbReference type="InterPro" id="IPR006801">
    <property type="entry name" value="ApoA-II"/>
</dbReference>
<name>A0ABQ8LWZ4_LABRO</name>
<dbReference type="SUPFAM" id="SSF58113">
    <property type="entry name" value="Apolipoprotein A-I"/>
    <property type="match status" value="2"/>
</dbReference>
<reference evidence="3 4" key="1">
    <citation type="submission" date="2022-01" db="EMBL/GenBank/DDBJ databases">
        <title>A high-quality chromosome-level genome assembly of rohu carp, Labeo rohita.</title>
        <authorList>
            <person name="Arick M.A. II"/>
            <person name="Hsu C.-Y."/>
            <person name="Magbanua Z."/>
            <person name="Pechanova O."/>
            <person name="Grover C."/>
            <person name="Miller E."/>
            <person name="Thrash A."/>
            <person name="Ezzel L."/>
            <person name="Alam S."/>
            <person name="Benzie J."/>
            <person name="Hamilton M."/>
            <person name="Karsi A."/>
            <person name="Lawrence M.L."/>
            <person name="Peterson D.G."/>
        </authorList>
    </citation>
    <scope>NUCLEOTIDE SEQUENCE [LARGE SCALE GENOMIC DNA]</scope>
    <source>
        <strain evidence="4">BAU-BD-2019</strain>
        <tissue evidence="3">Blood</tissue>
    </source>
</reference>
<evidence type="ECO:0000256" key="2">
    <source>
        <dbReference type="SAM" id="SignalP"/>
    </source>
</evidence>